<reference evidence="1 2" key="1">
    <citation type="journal article" date="2015" name="Genome Biol. Evol.">
        <title>The genome of winter moth (Operophtera brumata) provides a genomic perspective on sexual dimorphism and phenology.</title>
        <authorList>
            <person name="Derks M.F."/>
            <person name="Smit S."/>
            <person name="Salis L."/>
            <person name="Schijlen E."/>
            <person name="Bossers A."/>
            <person name="Mateman C."/>
            <person name="Pijl A.S."/>
            <person name="de Ridder D."/>
            <person name="Groenen M.A."/>
            <person name="Visser M.E."/>
            <person name="Megens H.J."/>
        </authorList>
    </citation>
    <scope>NUCLEOTIDE SEQUENCE [LARGE SCALE GENOMIC DNA]</scope>
    <source>
        <strain evidence="1">WM2013NL</strain>
        <tissue evidence="1">Head and thorax</tissue>
    </source>
</reference>
<sequence>MYHKGLRIRKINLIEYYLFNRIYKITLKSDVTEPNWDHIASLSGSDFDLAAHGEHLDISDVRHVRAQPPGPGEPAHV</sequence>
<dbReference type="AlphaFoldDB" id="A0A0L7KWN0"/>
<proteinExistence type="predicted"/>
<keyword evidence="2" id="KW-1185">Reference proteome</keyword>
<name>A0A0L7KWN0_OPEBR</name>
<dbReference type="Proteomes" id="UP000037510">
    <property type="component" value="Unassembled WGS sequence"/>
</dbReference>
<evidence type="ECO:0000313" key="1">
    <source>
        <dbReference type="EMBL" id="KOB67540.1"/>
    </source>
</evidence>
<accession>A0A0L7KWN0</accession>
<gene>
    <name evidence="1" type="ORF">OBRU01_13811</name>
</gene>
<protein>
    <submittedName>
        <fullName evidence="1">Anoctamin</fullName>
    </submittedName>
</protein>
<evidence type="ECO:0000313" key="2">
    <source>
        <dbReference type="Proteomes" id="UP000037510"/>
    </source>
</evidence>
<dbReference type="EMBL" id="JTDY01004965">
    <property type="protein sequence ID" value="KOB67540.1"/>
    <property type="molecule type" value="Genomic_DNA"/>
</dbReference>
<organism evidence="1 2">
    <name type="scientific">Operophtera brumata</name>
    <name type="common">Winter moth</name>
    <name type="synonym">Phalaena brumata</name>
    <dbReference type="NCBI Taxonomy" id="104452"/>
    <lineage>
        <taxon>Eukaryota</taxon>
        <taxon>Metazoa</taxon>
        <taxon>Ecdysozoa</taxon>
        <taxon>Arthropoda</taxon>
        <taxon>Hexapoda</taxon>
        <taxon>Insecta</taxon>
        <taxon>Pterygota</taxon>
        <taxon>Neoptera</taxon>
        <taxon>Endopterygota</taxon>
        <taxon>Lepidoptera</taxon>
        <taxon>Glossata</taxon>
        <taxon>Ditrysia</taxon>
        <taxon>Geometroidea</taxon>
        <taxon>Geometridae</taxon>
        <taxon>Larentiinae</taxon>
        <taxon>Operophtera</taxon>
    </lineage>
</organism>
<comment type="caution">
    <text evidence="1">The sequence shown here is derived from an EMBL/GenBank/DDBJ whole genome shotgun (WGS) entry which is preliminary data.</text>
</comment>